<evidence type="ECO:0000256" key="4">
    <source>
        <dbReference type="SAM" id="Coils"/>
    </source>
</evidence>
<proteinExistence type="predicted"/>
<name>A0A518DKT5_9BACT</name>
<reference evidence="8 9" key="1">
    <citation type="submission" date="2019-02" db="EMBL/GenBank/DDBJ databases">
        <title>Deep-cultivation of Planctomycetes and their phenomic and genomic characterization uncovers novel biology.</title>
        <authorList>
            <person name="Wiegand S."/>
            <person name="Jogler M."/>
            <person name="Boedeker C."/>
            <person name="Pinto D."/>
            <person name="Vollmers J."/>
            <person name="Rivas-Marin E."/>
            <person name="Kohn T."/>
            <person name="Peeters S.H."/>
            <person name="Heuer A."/>
            <person name="Rast P."/>
            <person name="Oberbeckmann S."/>
            <person name="Bunk B."/>
            <person name="Jeske O."/>
            <person name="Meyerdierks A."/>
            <person name="Storesund J.E."/>
            <person name="Kallscheuer N."/>
            <person name="Luecker S."/>
            <person name="Lage O.M."/>
            <person name="Pohl T."/>
            <person name="Merkel B.J."/>
            <person name="Hornburger P."/>
            <person name="Mueller R.-W."/>
            <person name="Bruemmer F."/>
            <person name="Labrenz M."/>
            <person name="Spormann A.M."/>
            <person name="Op den Camp H."/>
            <person name="Overmann J."/>
            <person name="Amann R."/>
            <person name="Jetten M.S.M."/>
            <person name="Mascher T."/>
            <person name="Medema M.H."/>
            <person name="Devos D.P."/>
            <person name="Kaster A.-K."/>
            <person name="Ovreas L."/>
            <person name="Rohde M."/>
            <person name="Galperin M.Y."/>
            <person name="Jogler C."/>
        </authorList>
    </citation>
    <scope>NUCLEOTIDE SEQUENCE [LARGE SCALE GENOMIC DNA]</scope>
    <source>
        <strain evidence="8 9">Pla85_3_4</strain>
    </source>
</reference>
<dbReference type="InterPro" id="IPR022655">
    <property type="entry name" value="DUF1553"/>
</dbReference>
<evidence type="ECO:0000313" key="9">
    <source>
        <dbReference type="Proteomes" id="UP000317648"/>
    </source>
</evidence>
<evidence type="ECO:0000256" key="1">
    <source>
        <dbReference type="ARBA" id="ARBA00022723"/>
    </source>
</evidence>
<evidence type="ECO:0000256" key="6">
    <source>
        <dbReference type="SAM" id="SignalP"/>
    </source>
</evidence>
<protein>
    <submittedName>
        <fullName evidence="8">Planctomycete cytochrome C</fullName>
    </submittedName>
</protein>
<keyword evidence="2 3" id="KW-0408">Iron</keyword>
<dbReference type="GO" id="GO:0020037">
    <property type="term" value="F:heme binding"/>
    <property type="evidence" value="ECO:0007669"/>
    <property type="project" value="InterPro"/>
</dbReference>
<dbReference type="Proteomes" id="UP000317648">
    <property type="component" value="Chromosome"/>
</dbReference>
<dbReference type="AlphaFoldDB" id="A0A518DKT5"/>
<evidence type="ECO:0000259" key="7">
    <source>
        <dbReference type="PROSITE" id="PS51007"/>
    </source>
</evidence>
<dbReference type="GO" id="GO:0009055">
    <property type="term" value="F:electron transfer activity"/>
    <property type="evidence" value="ECO:0007669"/>
    <property type="project" value="InterPro"/>
</dbReference>
<dbReference type="EMBL" id="CP036433">
    <property type="protein sequence ID" value="QDU92452.1"/>
    <property type="molecule type" value="Genomic_DNA"/>
</dbReference>
<gene>
    <name evidence="8" type="ORF">Pla8534_02000</name>
</gene>
<evidence type="ECO:0000256" key="3">
    <source>
        <dbReference type="PROSITE-ProRule" id="PRU00433"/>
    </source>
</evidence>
<sequence length="858" mass="95172" precursor="true">MRHARWLMAAASLICLPTRLLADDPDAKGIEFFENNIRPVLVQQCYKCHSTDAGKVKGGLLLDTRDGVRQGGETGHAVVPSQPAESLILSALRHEDFEMPPGKKLSDKVIADFEAWVRMGAPDPRDGKSLAGGKRVIDIEEGRKFWAFQPPHRPELALVKNTGWPIADIDRFILAELEEKNLTPAGDASPHELVRRIYFDLTGLPPTPQAIQEFETQFKESRQSAIEQLVDALLDSPQFGERWGRHWLDVARYADSNGNTDNTPFAEAWRFRNWVIDAVNADMPYDQFITEQLAGDLLPFDSPAQRNRQLVATGFLALGSKPRAQNNPNFAMDVVSEQIEVATSSMLGLTVTCARCHDHKFDPIPTAEFYGLAGIFNSTRTLYGSGGRGNGNKGAPKGGLISLLAESDESAQEAQQYQTQLAQLTDQQRDLNSQLQKLGAGSNTATTDDRSSAKRTRILRAQLARLKAAGGQASRIDKIRRQLERQGVVAEVDPPSDADKAQVKSLREELAKVVSDLEKLQASAPQAAGEAMGVQEGSVGDCAICIAGESTDRGPVVPRSFISVAVIDAPPQIKPNESGRLQLAQWIASPSNPLTARVMANRIWRHLFGRGIVLTVDNFGQLGERPTHPELLDYLAVRLVEENWSLKQIIREIMLTRTYQMSSRHDEANFVKDPDNQRLWRMNPRRLDAEELRDAILAFSGRLDLTRPAARELPAYNRKQPLQVSADGVHRSVYLPIVRNGEPEALMLFDFADPSIVVGSREETTVPAQSLYLMNSPFVVNQSKAAAERLLEEENDNLADADRVDRAFILAFGRPPTDEQRSRSVEFLQRFSETQSVAAAWSTFCQSLIASAEFRYLD</sequence>
<dbReference type="KEGG" id="lcre:Pla8534_02000"/>
<organism evidence="8 9">
    <name type="scientific">Lignipirellula cremea</name>
    <dbReference type="NCBI Taxonomy" id="2528010"/>
    <lineage>
        <taxon>Bacteria</taxon>
        <taxon>Pseudomonadati</taxon>
        <taxon>Planctomycetota</taxon>
        <taxon>Planctomycetia</taxon>
        <taxon>Pirellulales</taxon>
        <taxon>Pirellulaceae</taxon>
        <taxon>Lignipirellula</taxon>
    </lineage>
</organism>
<feature type="compositionally biased region" description="Polar residues" evidence="5">
    <location>
        <begin position="435"/>
        <end position="446"/>
    </location>
</feature>
<feature type="signal peptide" evidence="6">
    <location>
        <begin position="1"/>
        <end position="22"/>
    </location>
</feature>
<dbReference type="InterPro" id="IPR011429">
    <property type="entry name" value="Cyt_c_Planctomycete-type"/>
</dbReference>
<dbReference type="InterPro" id="IPR009056">
    <property type="entry name" value="Cyt_c-like_dom"/>
</dbReference>
<keyword evidence="9" id="KW-1185">Reference proteome</keyword>
<accession>A0A518DKT5</accession>
<keyword evidence="1 3" id="KW-0479">Metal-binding</keyword>
<feature type="chain" id="PRO_5022066281" evidence="6">
    <location>
        <begin position="23"/>
        <end position="858"/>
    </location>
</feature>
<dbReference type="GO" id="GO:0046872">
    <property type="term" value="F:metal ion binding"/>
    <property type="evidence" value="ECO:0007669"/>
    <property type="project" value="UniProtKB-KW"/>
</dbReference>
<dbReference type="PROSITE" id="PS51007">
    <property type="entry name" value="CYTC"/>
    <property type="match status" value="1"/>
</dbReference>
<feature type="domain" description="Cytochrome c" evidence="7">
    <location>
        <begin position="24"/>
        <end position="121"/>
    </location>
</feature>
<dbReference type="PANTHER" id="PTHR35889:SF3">
    <property type="entry name" value="F-BOX DOMAIN-CONTAINING PROTEIN"/>
    <property type="match status" value="1"/>
</dbReference>
<feature type="region of interest" description="Disordered" evidence="5">
    <location>
        <begin position="435"/>
        <end position="454"/>
    </location>
</feature>
<dbReference type="InterPro" id="IPR011444">
    <property type="entry name" value="DUF1549"/>
</dbReference>
<keyword evidence="3" id="KW-0349">Heme</keyword>
<dbReference type="PANTHER" id="PTHR35889">
    <property type="entry name" value="CYCLOINULO-OLIGOSACCHARIDE FRUCTANOTRANSFERASE-RELATED"/>
    <property type="match status" value="1"/>
</dbReference>
<dbReference type="Pfam" id="PF07583">
    <property type="entry name" value="PSCyt2"/>
    <property type="match status" value="1"/>
</dbReference>
<feature type="coiled-coil region" evidence="4">
    <location>
        <begin position="407"/>
        <end position="434"/>
    </location>
</feature>
<evidence type="ECO:0000256" key="2">
    <source>
        <dbReference type="ARBA" id="ARBA00023004"/>
    </source>
</evidence>
<dbReference type="Pfam" id="PF07587">
    <property type="entry name" value="PSD1"/>
    <property type="match status" value="1"/>
</dbReference>
<evidence type="ECO:0000256" key="5">
    <source>
        <dbReference type="SAM" id="MobiDB-lite"/>
    </source>
</evidence>
<dbReference type="RefSeq" id="WP_197442896.1">
    <property type="nucleotide sequence ID" value="NZ_CP036433.1"/>
</dbReference>
<keyword evidence="6" id="KW-0732">Signal</keyword>
<evidence type="ECO:0000313" key="8">
    <source>
        <dbReference type="EMBL" id="QDU92452.1"/>
    </source>
</evidence>
<keyword evidence="4" id="KW-0175">Coiled coil</keyword>
<dbReference type="Pfam" id="PF07635">
    <property type="entry name" value="PSCyt1"/>
    <property type="match status" value="1"/>
</dbReference>